<evidence type="ECO:0000313" key="3">
    <source>
        <dbReference type="Proteomes" id="UP000620046"/>
    </source>
</evidence>
<comment type="caution">
    <text evidence="2">The sequence shown here is derived from an EMBL/GenBank/DDBJ whole genome shotgun (WGS) entry which is preliminary data.</text>
</comment>
<dbReference type="PANTHER" id="PTHR31118:SF12">
    <property type="entry name" value="CYCLASE-LIKE PROTEIN 2"/>
    <property type="match status" value="1"/>
</dbReference>
<dbReference type="SUPFAM" id="SSF102198">
    <property type="entry name" value="Putative cyclase"/>
    <property type="match status" value="1"/>
</dbReference>
<dbReference type="InterPro" id="IPR037175">
    <property type="entry name" value="KFase_sf"/>
</dbReference>
<dbReference type="RefSeq" id="WP_229720738.1">
    <property type="nucleotide sequence ID" value="NZ_BMJA01000001.1"/>
</dbReference>
<evidence type="ECO:0000313" key="2">
    <source>
        <dbReference type="EMBL" id="GGA32336.1"/>
    </source>
</evidence>
<gene>
    <name evidence="2" type="ORF">GCM10010981_21790</name>
</gene>
<dbReference type="Gene3D" id="3.50.30.50">
    <property type="entry name" value="Putative cyclase"/>
    <property type="match status" value="1"/>
</dbReference>
<accession>A0ABQ1FW20</accession>
<dbReference type="EMBL" id="BMJA01000001">
    <property type="protein sequence ID" value="GGA32336.1"/>
    <property type="molecule type" value="Genomic_DNA"/>
</dbReference>
<dbReference type="Proteomes" id="UP000620046">
    <property type="component" value="Unassembled WGS sequence"/>
</dbReference>
<evidence type="ECO:0000256" key="1">
    <source>
        <dbReference type="SAM" id="SignalP"/>
    </source>
</evidence>
<feature type="signal peptide" evidence="1">
    <location>
        <begin position="1"/>
        <end position="20"/>
    </location>
</feature>
<evidence type="ECO:0008006" key="4">
    <source>
        <dbReference type="Google" id="ProtNLM"/>
    </source>
</evidence>
<protein>
    <recommendedName>
        <fullName evidence="4">Cyclase</fullName>
    </recommendedName>
</protein>
<keyword evidence="1" id="KW-0732">Signal</keyword>
<organism evidence="2 3">
    <name type="scientific">Dyella nitratireducens</name>
    <dbReference type="NCBI Taxonomy" id="1849580"/>
    <lineage>
        <taxon>Bacteria</taxon>
        <taxon>Pseudomonadati</taxon>
        <taxon>Pseudomonadota</taxon>
        <taxon>Gammaproteobacteria</taxon>
        <taxon>Lysobacterales</taxon>
        <taxon>Rhodanobacteraceae</taxon>
        <taxon>Dyella</taxon>
    </lineage>
</organism>
<dbReference type="Pfam" id="PF04199">
    <property type="entry name" value="Cyclase"/>
    <property type="match status" value="1"/>
</dbReference>
<dbReference type="InterPro" id="IPR007325">
    <property type="entry name" value="KFase/CYL"/>
</dbReference>
<proteinExistence type="predicted"/>
<name>A0ABQ1FW20_9GAMM</name>
<reference evidence="3" key="1">
    <citation type="journal article" date="2019" name="Int. J. Syst. Evol. Microbiol.">
        <title>The Global Catalogue of Microorganisms (GCM) 10K type strain sequencing project: providing services to taxonomists for standard genome sequencing and annotation.</title>
        <authorList>
            <consortium name="The Broad Institute Genomics Platform"/>
            <consortium name="The Broad Institute Genome Sequencing Center for Infectious Disease"/>
            <person name="Wu L."/>
            <person name="Ma J."/>
        </authorList>
    </citation>
    <scope>NUCLEOTIDE SEQUENCE [LARGE SCALE GENOMIC DNA]</scope>
    <source>
        <strain evidence="3">CGMCC 1.15439</strain>
    </source>
</reference>
<sequence length="277" mass="30221">MIHRMIAVMALSFISMGVIAQANASDAHDNQTTELLAIVHASKLVDLTHSFSASTPVWSGFGQASITPAKDPKTGQPYTIEKNGFRANYFSMVGQYGTHVDPPAHFDAHGATVDSIPLNQMILPLVVFDSTGLLHKDPNHALSVNDILAWEKVHGRVPSGSFAALRTDMSRDWDTNPARFKRSPFPAWSLAAVQFLIEQRGVVAIGHESLDTDTTPRMDSETWLLQHGHYQIEAMAHLDQVPATGAVLIAMWPKVKNGDGFPARVMAVVPADVSQEH</sequence>
<dbReference type="PANTHER" id="PTHR31118">
    <property type="entry name" value="CYCLASE-LIKE PROTEIN 2"/>
    <property type="match status" value="1"/>
</dbReference>
<keyword evidence="3" id="KW-1185">Reference proteome</keyword>
<feature type="chain" id="PRO_5046535983" description="Cyclase" evidence="1">
    <location>
        <begin position="21"/>
        <end position="277"/>
    </location>
</feature>